<dbReference type="RefSeq" id="WP_006949007.1">
    <property type="nucleotide sequence ID" value="NZ_GL397214.1"/>
</dbReference>
<keyword evidence="5" id="KW-0472">Membrane</keyword>
<dbReference type="Gene3D" id="2.40.170.20">
    <property type="entry name" value="TonB-dependent receptor, beta-barrel domain"/>
    <property type="match status" value="1"/>
</dbReference>
<dbReference type="Pfam" id="PF25183">
    <property type="entry name" value="OMP_b-brl_4"/>
    <property type="match status" value="2"/>
</dbReference>
<evidence type="ECO:0000256" key="6">
    <source>
        <dbReference type="ARBA" id="ARBA00023237"/>
    </source>
</evidence>
<comment type="subcellular location">
    <subcellularLocation>
        <location evidence="1">Cell outer membrane</location>
        <topology evidence="1">Multi-pass membrane protein</topology>
    </subcellularLocation>
</comment>
<dbReference type="InterPro" id="IPR037066">
    <property type="entry name" value="Plug_dom_sf"/>
</dbReference>
<evidence type="ECO:0000256" key="4">
    <source>
        <dbReference type="ARBA" id="ARBA00022692"/>
    </source>
</evidence>
<dbReference type="SUPFAM" id="SSF56935">
    <property type="entry name" value="Porins"/>
    <property type="match status" value="1"/>
</dbReference>
<dbReference type="eggNOG" id="COG4771">
    <property type="taxonomic scope" value="Bacteria"/>
</dbReference>
<dbReference type="SUPFAM" id="SSF49464">
    <property type="entry name" value="Carboxypeptidase regulatory domain-like"/>
    <property type="match status" value="1"/>
</dbReference>
<feature type="chain" id="PRO_5003138293" description="TonB-dependent transporter Oar-like beta-barrel domain-containing protein" evidence="7">
    <location>
        <begin position="21"/>
        <end position="1059"/>
    </location>
</feature>
<dbReference type="GO" id="GO:0009279">
    <property type="term" value="C:cell outer membrane"/>
    <property type="evidence" value="ECO:0007669"/>
    <property type="project" value="UniProtKB-SubCell"/>
</dbReference>
<dbReference type="Pfam" id="PF13620">
    <property type="entry name" value="CarboxypepD_reg"/>
    <property type="match status" value="1"/>
</dbReference>
<evidence type="ECO:0000313" key="10">
    <source>
        <dbReference type="Proteomes" id="UP000004394"/>
    </source>
</evidence>
<dbReference type="BioCyc" id="PMAR862515-HMP:GMOO-1071-MONOMER"/>
<dbReference type="Gene3D" id="2.60.40.1120">
    <property type="entry name" value="Carboxypeptidase-like, regulatory domain"/>
    <property type="match status" value="1"/>
</dbReference>
<keyword evidence="2" id="KW-0813">Transport</keyword>
<dbReference type="PANTHER" id="PTHR30069:SF46">
    <property type="entry name" value="OAR PROTEIN"/>
    <property type="match status" value="1"/>
</dbReference>
<sequence length="1059" mass="118704">MQKKLYSLIMMLTLTLSMMAQVTTSGISGKVTAQGEDVTGATITATHEPSGTVYRAVTNTEGRYTINGMRVGSPYTVVISYVGHKTRTFNNVTLYLGATQNISCDLEEDSKLLEELVVTGKSGLNATKTGAAQSIDTRMINNMPSINHGIADIARLNPQLNITSTGAMSFAGINNRYNSFQIDGAMNNDVFGLTANGSNGGQAGTQPVSMETIEQIQVNIAPYDVRQSGFTGGAINAITKSGTNQFHGSAYYYGYNENLIGRHYKMSNGKYSSPYNDETEYQIGFTLGGPIVKNKLFFFANYERDNKEYPNNFGLGADGSKVDGEEAKKILDFVKAQAALQGITYNGAFSNPDIYTQSDKVGAKLDWNINDFNKFSIRWSFVTAKQLNNTGNAVTLNTDTYSYPFKSKTHTFIAELQTRISPVISNEARASYVSVRDKRSPGQPFPMIQVKNVGTGGGTVNIGNERSSMANQLDQDIFTLEDNLTWYKGNHTFTFGTHNEFYKFSNLFIQDLYGSYFYNTPADLYAGKIYRYRYGQANVSITGDPRWKPSFGAGQLGFYAQDKWDATNNLQLTYGLRMDIPILFDTPTANEPFNQYAASKGWNVKTNQKPSSAPLFSPRAGFRWDIANDHRFILRGGVGIFTGRIPFVWLSNNFSNTGIQLSTYDTKSTSALSLVLDPNNQAANTNKLTADGRQTINIYDKKFKFTQNLRLNLGFDFEALGINWTAEAIYSKNLNDIYYKNLAYDATGATLAATEPSLNFDDRPMFKRVTTGSDFSYIYGLYNTNKGHTLNLSLKAEKHFRFGLDLMASYTFTQSKTINNGSSSVAQSNWNYNYTYRNPNAPELGNSAFNIPHTVKFSAFYNVDYGRNKMFTTTVGLIYQAQSGSPYSIYYYGDLNGDSSNGNDLMFIPTDAQVDQMKFRDYKKGSTIIMSAAQQKANFKEWLANTRYLRNHRGEYYKRYADNLPFEGHFDLHLAEKIRHKMGKTIHTLEISMDIMNLGNLLNKKWGRTYGNGFGNYYSPVTYLGGGEFQFLHEGNYDMFNYNDFYSRWRGQIGVKYTF</sequence>
<evidence type="ECO:0000256" key="3">
    <source>
        <dbReference type="ARBA" id="ARBA00022452"/>
    </source>
</evidence>
<evidence type="ECO:0000313" key="9">
    <source>
        <dbReference type="EMBL" id="EFM02066.1"/>
    </source>
</evidence>
<dbReference type="Gene3D" id="2.170.130.10">
    <property type="entry name" value="TonB-dependent receptor, plug domain"/>
    <property type="match status" value="1"/>
</dbReference>
<evidence type="ECO:0000256" key="7">
    <source>
        <dbReference type="SAM" id="SignalP"/>
    </source>
</evidence>
<name>E0NSA3_9BACT</name>
<feature type="domain" description="TonB-dependent transporter Oar-like beta-barrel" evidence="8">
    <location>
        <begin position="327"/>
        <end position="910"/>
    </location>
</feature>
<dbReference type="GO" id="GO:0015344">
    <property type="term" value="F:siderophore uptake transmembrane transporter activity"/>
    <property type="evidence" value="ECO:0007669"/>
    <property type="project" value="TreeGrafter"/>
</dbReference>
<evidence type="ECO:0000259" key="8">
    <source>
        <dbReference type="Pfam" id="PF25183"/>
    </source>
</evidence>
<evidence type="ECO:0000256" key="2">
    <source>
        <dbReference type="ARBA" id="ARBA00022448"/>
    </source>
</evidence>
<dbReference type="AlphaFoldDB" id="E0NSA3"/>
<keyword evidence="10" id="KW-1185">Reference proteome</keyword>
<feature type="signal peptide" evidence="7">
    <location>
        <begin position="1"/>
        <end position="20"/>
    </location>
</feature>
<comment type="caution">
    <text evidence="9">The sequence shown here is derived from an EMBL/GenBank/DDBJ whole genome shotgun (WGS) entry which is preliminary data.</text>
</comment>
<organism evidence="9 10">
    <name type="scientific">Hoylesella marshii DSM 16973 = JCM 13450</name>
    <dbReference type="NCBI Taxonomy" id="862515"/>
    <lineage>
        <taxon>Bacteria</taxon>
        <taxon>Pseudomonadati</taxon>
        <taxon>Bacteroidota</taxon>
        <taxon>Bacteroidia</taxon>
        <taxon>Bacteroidales</taxon>
        <taxon>Prevotellaceae</taxon>
        <taxon>Hoylesella</taxon>
    </lineage>
</organism>
<keyword evidence="3" id="KW-1134">Transmembrane beta strand</keyword>
<dbReference type="InterPro" id="IPR039426">
    <property type="entry name" value="TonB-dep_rcpt-like"/>
</dbReference>
<dbReference type="PANTHER" id="PTHR30069">
    <property type="entry name" value="TONB-DEPENDENT OUTER MEMBRANE RECEPTOR"/>
    <property type="match status" value="1"/>
</dbReference>
<evidence type="ECO:0000256" key="5">
    <source>
        <dbReference type="ARBA" id="ARBA00023136"/>
    </source>
</evidence>
<accession>E0NSA3</accession>
<dbReference type="InterPro" id="IPR036942">
    <property type="entry name" value="Beta-barrel_TonB_sf"/>
</dbReference>
<dbReference type="InterPro" id="IPR008969">
    <property type="entry name" value="CarboxyPept-like_regulatory"/>
</dbReference>
<dbReference type="EMBL" id="AEEI01000034">
    <property type="protein sequence ID" value="EFM02066.1"/>
    <property type="molecule type" value="Genomic_DNA"/>
</dbReference>
<feature type="domain" description="TonB-dependent transporter Oar-like beta-barrel" evidence="8">
    <location>
        <begin position="238"/>
        <end position="307"/>
    </location>
</feature>
<dbReference type="STRING" id="862515.HMPREF0658_1054"/>
<reference evidence="9" key="1">
    <citation type="submission" date="2010-07" db="EMBL/GenBank/DDBJ databases">
        <authorList>
            <person name="Muzny D."/>
            <person name="Qin X."/>
            <person name="Deng J."/>
            <person name="Jiang H."/>
            <person name="Liu Y."/>
            <person name="Qu J."/>
            <person name="Song X.-Z."/>
            <person name="Zhang L."/>
            <person name="Thornton R."/>
            <person name="Coyle M."/>
            <person name="Francisco L."/>
            <person name="Jackson L."/>
            <person name="Javaid M."/>
            <person name="Korchina V."/>
            <person name="Kovar C."/>
            <person name="Mata R."/>
            <person name="Mathew T."/>
            <person name="Ngo R."/>
            <person name="Nguyen L."/>
            <person name="Nguyen N."/>
            <person name="Okwuonu G."/>
            <person name="Ongeri F."/>
            <person name="Pham C."/>
            <person name="Simmons D."/>
            <person name="Wilczek-Boney K."/>
            <person name="Hale W."/>
            <person name="Jakkamsetti A."/>
            <person name="Pham P."/>
            <person name="Ruth R."/>
            <person name="San Lucas F."/>
            <person name="Warren J."/>
            <person name="Zhang J."/>
            <person name="Zhao Z."/>
            <person name="Zhou C."/>
            <person name="Zhu D."/>
            <person name="Lee S."/>
            <person name="Bess C."/>
            <person name="Blankenburg K."/>
            <person name="Forbes L."/>
            <person name="Fu Q."/>
            <person name="Gubbala S."/>
            <person name="Hirani K."/>
            <person name="Jayaseelan J.C."/>
            <person name="Lara F."/>
            <person name="Munidasa M."/>
            <person name="Palculict T."/>
            <person name="Patil S."/>
            <person name="Pu L.-L."/>
            <person name="Saada N."/>
            <person name="Tang L."/>
            <person name="Weissenberger G."/>
            <person name="Zhu Y."/>
            <person name="Hemphill L."/>
            <person name="Shang Y."/>
            <person name="Youmans B."/>
            <person name="Ayvaz T."/>
            <person name="Ross M."/>
            <person name="Santibanez J."/>
            <person name="Aqrawi P."/>
            <person name="Gross S."/>
            <person name="Joshi V."/>
            <person name="Fowler G."/>
            <person name="Nazareth L."/>
            <person name="Reid J."/>
            <person name="Worley K."/>
            <person name="Petrosino J."/>
            <person name="Highlander S."/>
            <person name="Gibbs R."/>
        </authorList>
    </citation>
    <scope>NUCLEOTIDE SEQUENCE [LARGE SCALE GENOMIC DNA]</scope>
    <source>
        <strain evidence="9">DSM 16973</strain>
    </source>
</reference>
<evidence type="ECO:0000256" key="1">
    <source>
        <dbReference type="ARBA" id="ARBA00004571"/>
    </source>
</evidence>
<keyword evidence="4" id="KW-0812">Transmembrane</keyword>
<keyword evidence="7" id="KW-0732">Signal</keyword>
<dbReference type="HOGENOM" id="CLU_006298_1_0_10"/>
<dbReference type="InterPro" id="IPR057601">
    <property type="entry name" value="Oar-like_b-barrel"/>
</dbReference>
<protein>
    <recommendedName>
        <fullName evidence="8">TonB-dependent transporter Oar-like beta-barrel domain-containing protein</fullName>
    </recommendedName>
</protein>
<gene>
    <name evidence="9" type="ORF">HMPREF0658_1054</name>
</gene>
<proteinExistence type="predicted"/>
<dbReference type="GO" id="GO:0044718">
    <property type="term" value="P:siderophore transmembrane transport"/>
    <property type="evidence" value="ECO:0007669"/>
    <property type="project" value="TreeGrafter"/>
</dbReference>
<keyword evidence="6" id="KW-0998">Cell outer membrane</keyword>
<dbReference type="Proteomes" id="UP000004394">
    <property type="component" value="Unassembled WGS sequence"/>
</dbReference>